<comment type="similarity">
    <text evidence="1 7">Belongs to the ABC transporter superfamily.</text>
</comment>
<gene>
    <name evidence="9" type="ORF">GCM10011335_25640</name>
</gene>
<comment type="subunit">
    <text evidence="6">The complex is probably composed of two ATP-binding proteins (TmoW), two transmembrane proteins (TmoV) and a solute-binding protein (TmoX).</text>
</comment>
<dbReference type="EMBL" id="BMJJ01000005">
    <property type="protein sequence ID" value="GGD21595.1"/>
    <property type="molecule type" value="Genomic_DNA"/>
</dbReference>
<comment type="caution">
    <text evidence="9">The sequence shown here is derived from an EMBL/GenBank/DDBJ whole genome shotgun (WGS) entry which is preliminary data.</text>
</comment>
<reference evidence="9" key="1">
    <citation type="journal article" date="2014" name="Int. J. Syst. Evol. Microbiol.">
        <title>Complete genome sequence of Corynebacterium casei LMG S-19264T (=DSM 44701T), isolated from a smear-ripened cheese.</title>
        <authorList>
            <consortium name="US DOE Joint Genome Institute (JGI-PGF)"/>
            <person name="Walter F."/>
            <person name="Albersmeier A."/>
            <person name="Kalinowski J."/>
            <person name="Ruckert C."/>
        </authorList>
    </citation>
    <scope>NUCLEOTIDE SEQUENCE</scope>
    <source>
        <strain evidence="9">CGMCC 1.15493</strain>
    </source>
</reference>
<dbReference type="GO" id="GO:0006865">
    <property type="term" value="P:amino acid transport"/>
    <property type="evidence" value="ECO:0007669"/>
    <property type="project" value="UniProtKB-UniRule"/>
</dbReference>
<dbReference type="GO" id="GO:0016887">
    <property type="term" value="F:ATP hydrolysis activity"/>
    <property type="evidence" value="ECO:0007669"/>
    <property type="project" value="UniProtKB-UniRule"/>
</dbReference>
<evidence type="ECO:0000313" key="10">
    <source>
        <dbReference type="Proteomes" id="UP000613160"/>
    </source>
</evidence>
<dbReference type="SUPFAM" id="SSF52540">
    <property type="entry name" value="P-loop containing nucleoside triphosphate hydrolases"/>
    <property type="match status" value="1"/>
</dbReference>
<evidence type="ECO:0000256" key="5">
    <source>
        <dbReference type="ARBA" id="ARBA00051811"/>
    </source>
</evidence>
<evidence type="ECO:0000256" key="7">
    <source>
        <dbReference type="RuleBase" id="RU369116"/>
    </source>
</evidence>
<dbReference type="Gene3D" id="3.40.50.300">
    <property type="entry name" value="P-loop containing nucleotide triphosphate hydrolases"/>
    <property type="match status" value="1"/>
</dbReference>
<dbReference type="GO" id="GO:0006970">
    <property type="term" value="P:response to osmotic stress"/>
    <property type="evidence" value="ECO:0007669"/>
    <property type="project" value="UniProtKB-ARBA"/>
</dbReference>
<dbReference type="GO" id="GO:0031460">
    <property type="term" value="P:glycine betaine transport"/>
    <property type="evidence" value="ECO:0007669"/>
    <property type="project" value="InterPro"/>
</dbReference>
<evidence type="ECO:0000256" key="6">
    <source>
        <dbReference type="ARBA" id="ARBA00061968"/>
    </source>
</evidence>
<dbReference type="PROSITE" id="PS50893">
    <property type="entry name" value="ABC_TRANSPORTER_2"/>
    <property type="match status" value="1"/>
</dbReference>
<evidence type="ECO:0000313" key="9">
    <source>
        <dbReference type="EMBL" id="GGD21595.1"/>
    </source>
</evidence>
<dbReference type="InterPro" id="IPR051921">
    <property type="entry name" value="ABC_osmolyte_uptake_ATP-bind"/>
</dbReference>
<dbReference type="NCBIfam" id="TIGR01186">
    <property type="entry name" value="proV"/>
    <property type="match status" value="1"/>
</dbReference>
<reference evidence="9" key="2">
    <citation type="submission" date="2020-09" db="EMBL/GenBank/DDBJ databases">
        <authorList>
            <person name="Sun Q."/>
            <person name="Zhou Y."/>
        </authorList>
    </citation>
    <scope>NUCLEOTIDE SEQUENCE</scope>
    <source>
        <strain evidence="9">CGMCC 1.15493</strain>
    </source>
</reference>
<feature type="domain" description="ABC transporter" evidence="8">
    <location>
        <begin position="74"/>
        <end position="316"/>
    </location>
</feature>
<evidence type="ECO:0000256" key="1">
    <source>
        <dbReference type="ARBA" id="ARBA00005417"/>
    </source>
</evidence>
<dbReference type="SMART" id="SM00382">
    <property type="entry name" value="AAA"/>
    <property type="match status" value="1"/>
</dbReference>
<dbReference type="PANTHER" id="PTHR43869:SF1">
    <property type="entry name" value="GLYCINE BETAINE_PROLINE BETAINE TRANSPORT SYSTEM ATP-BINDING PROTEIN PROV"/>
    <property type="match status" value="1"/>
</dbReference>
<dbReference type="GO" id="GO:0005524">
    <property type="term" value="F:ATP binding"/>
    <property type="evidence" value="ECO:0007669"/>
    <property type="project" value="UniProtKB-UniRule"/>
</dbReference>
<dbReference type="InterPro" id="IPR003593">
    <property type="entry name" value="AAA+_ATPase"/>
</dbReference>
<dbReference type="FunFam" id="3.40.50.300:FF:000201">
    <property type="entry name" value="Glycine betaine/L-proline ABC transporter ATP-binding protein"/>
    <property type="match status" value="1"/>
</dbReference>
<dbReference type="PROSITE" id="PS00211">
    <property type="entry name" value="ABC_TRANSPORTER_1"/>
    <property type="match status" value="1"/>
</dbReference>
<proteinExistence type="inferred from homology"/>
<keyword evidence="4 7" id="KW-0067">ATP-binding</keyword>
<evidence type="ECO:0000259" key="8">
    <source>
        <dbReference type="PROSITE" id="PS50893"/>
    </source>
</evidence>
<comment type="subunit">
    <text evidence="7">The complex is probably composed of two ATP-binding proteins, two transmembrane proteins and a solute-binding protein.</text>
</comment>
<keyword evidence="7" id="KW-0472">Membrane</keyword>
<dbReference type="PANTHER" id="PTHR43869">
    <property type="entry name" value="GLYCINE BETAINE/PROLINE BETAINE TRANSPORT SYSTEM ATP-BINDING PROTEIN PROV"/>
    <property type="match status" value="1"/>
</dbReference>
<dbReference type="GO" id="GO:0005886">
    <property type="term" value="C:plasma membrane"/>
    <property type="evidence" value="ECO:0007669"/>
    <property type="project" value="UniProtKB-SubCell"/>
</dbReference>
<protein>
    <recommendedName>
        <fullName evidence="7">Quaternary amine transport ATP-binding protein</fullName>
        <ecNumber evidence="7">7.6.2.9</ecNumber>
    </recommendedName>
</protein>
<dbReference type="GO" id="GO:0015418">
    <property type="term" value="F:ABC-type quaternary ammonium compound transporting activity"/>
    <property type="evidence" value="ECO:0007669"/>
    <property type="project" value="UniProtKB-EC"/>
</dbReference>
<sequence>MLRRPYADWTSALRLADAGAAPPPFEGKRDPRVNAMTDQARLLIPSAAADVRPVKLACRNVWKLYGEGGGEEFLASRDGIASSADLAAAQLIGAVRKVDLEIRAGEIFIIMGLSGSGKSTLVRCMSRLIEPSFGKVEFEGRDLMTISPAELIEMRRHRMGMVFQNFALLPHLTVLQNIAFPLAMQGVARPAREARAREMIQMVSLSGRENFYPRELSGGQQQRVGIARSLATNPEIWFLDEPFSALDPLIRREMQDELLRLQAILRKTIVFITHDFDEAIRIADRIAIMKDGEIIQIGTPEELVVRPATDYVAAFTRDVQRAKVVSARHLMQPCSGAAAAGTVAPDARIASFSAGIVAAGRPYAVLDASGTRLGEVTPQAVIALLAGLESAAT</sequence>
<keyword evidence="7" id="KW-1003">Cell membrane</keyword>
<keyword evidence="2 7" id="KW-0813">Transport</keyword>
<dbReference type="Proteomes" id="UP000613160">
    <property type="component" value="Unassembled WGS sequence"/>
</dbReference>
<dbReference type="InterPro" id="IPR017871">
    <property type="entry name" value="ABC_transporter-like_CS"/>
</dbReference>
<dbReference type="InterPro" id="IPR005892">
    <property type="entry name" value="Gly-betaine_transp_ATP-bd"/>
</dbReference>
<keyword evidence="10" id="KW-1185">Reference proteome</keyword>
<keyword evidence="3 7" id="KW-0547">Nucleotide-binding</keyword>
<dbReference type="InterPro" id="IPR003439">
    <property type="entry name" value="ABC_transporter-like_ATP-bd"/>
</dbReference>
<dbReference type="Pfam" id="PF00005">
    <property type="entry name" value="ABC_tran"/>
    <property type="match status" value="1"/>
</dbReference>
<comment type="catalytic activity">
    <reaction evidence="5">
        <text>a quaternary ammonium(out) + ATP + H2O = a quaternary ammonium(in) + ADP + phosphate + H(+)</text>
        <dbReference type="Rhea" id="RHEA:11036"/>
        <dbReference type="ChEBI" id="CHEBI:15377"/>
        <dbReference type="ChEBI" id="CHEBI:15378"/>
        <dbReference type="ChEBI" id="CHEBI:30616"/>
        <dbReference type="ChEBI" id="CHEBI:35267"/>
        <dbReference type="ChEBI" id="CHEBI:43474"/>
        <dbReference type="ChEBI" id="CHEBI:456216"/>
        <dbReference type="EC" id="7.6.2.9"/>
    </reaction>
    <physiologicalReaction direction="left-to-right" evidence="5">
        <dbReference type="Rhea" id="RHEA:11037"/>
    </physiologicalReaction>
</comment>
<dbReference type="EC" id="7.6.2.9" evidence="7"/>
<evidence type="ECO:0000256" key="2">
    <source>
        <dbReference type="ARBA" id="ARBA00022448"/>
    </source>
</evidence>
<name>A0A916XZF1_9HYPH</name>
<comment type="subcellular location">
    <subcellularLocation>
        <location evidence="7">Cell inner membrane</location>
        <topology evidence="7">Peripheral membrane protein</topology>
    </subcellularLocation>
</comment>
<dbReference type="InterPro" id="IPR027417">
    <property type="entry name" value="P-loop_NTPase"/>
</dbReference>
<accession>A0A916XZF1</accession>
<evidence type="ECO:0000256" key="4">
    <source>
        <dbReference type="ARBA" id="ARBA00022840"/>
    </source>
</evidence>
<dbReference type="AlphaFoldDB" id="A0A916XZF1"/>
<organism evidence="9 10">
    <name type="scientific">Aureimonas glaciei</name>
    <dbReference type="NCBI Taxonomy" id="1776957"/>
    <lineage>
        <taxon>Bacteria</taxon>
        <taxon>Pseudomonadati</taxon>
        <taxon>Pseudomonadota</taxon>
        <taxon>Alphaproteobacteria</taxon>
        <taxon>Hyphomicrobiales</taxon>
        <taxon>Aurantimonadaceae</taxon>
        <taxon>Aureimonas</taxon>
    </lineage>
</organism>
<keyword evidence="7" id="KW-0997">Cell inner membrane</keyword>
<evidence type="ECO:0000256" key="3">
    <source>
        <dbReference type="ARBA" id="ARBA00022741"/>
    </source>
</evidence>